<dbReference type="Pfam" id="PF10096">
    <property type="entry name" value="DUF2334"/>
    <property type="match status" value="1"/>
</dbReference>
<evidence type="ECO:0008006" key="3">
    <source>
        <dbReference type="Google" id="ProtNLM"/>
    </source>
</evidence>
<dbReference type="EMBL" id="CP016027">
    <property type="protein sequence ID" value="ANJ67231.1"/>
    <property type="molecule type" value="Genomic_DNA"/>
</dbReference>
<dbReference type="RefSeq" id="WP_066099683.1">
    <property type="nucleotide sequence ID" value="NZ_CP016027.1"/>
</dbReference>
<organism evidence="1 2">
    <name type="scientific">Halothiobacillus diazotrophicus</name>
    <dbReference type="NCBI Taxonomy" id="1860122"/>
    <lineage>
        <taxon>Bacteria</taxon>
        <taxon>Pseudomonadati</taxon>
        <taxon>Pseudomonadota</taxon>
        <taxon>Gammaproteobacteria</taxon>
        <taxon>Chromatiales</taxon>
        <taxon>Halothiobacillaceae</taxon>
        <taxon>Halothiobacillus</taxon>
    </lineage>
</organism>
<protein>
    <recommendedName>
        <fullName evidence="3">DUF2334 domain-containing protein</fullName>
    </recommendedName>
</protein>
<gene>
    <name evidence="1" type="ORF">A9404_07395</name>
</gene>
<accession>A0A191ZH66</accession>
<dbReference type="CDD" id="cd11374">
    <property type="entry name" value="CE4_u10"/>
    <property type="match status" value="1"/>
</dbReference>
<reference evidence="1 2" key="1">
    <citation type="submission" date="2016-06" db="EMBL/GenBank/DDBJ databases">
        <title>Insight into the functional genes involving in sulfur oxidation in Pearl River water.</title>
        <authorList>
            <person name="Luo J."/>
            <person name="Tan X."/>
            <person name="Lin W."/>
        </authorList>
    </citation>
    <scope>NUCLEOTIDE SEQUENCE [LARGE SCALE GENOMIC DNA]</scope>
    <source>
        <strain evidence="1 2">LS2</strain>
    </source>
</reference>
<dbReference type="InterPro" id="IPR018763">
    <property type="entry name" value="DUF2334"/>
</dbReference>
<name>A0A191ZH66_9GAMM</name>
<dbReference type="Proteomes" id="UP000078596">
    <property type="component" value="Chromosome"/>
</dbReference>
<dbReference type="STRING" id="1860122.A9404_07395"/>
<dbReference type="AlphaFoldDB" id="A0A191ZH66"/>
<dbReference type="Gene3D" id="3.20.20.370">
    <property type="entry name" value="Glycoside hydrolase/deacetylase"/>
    <property type="match status" value="1"/>
</dbReference>
<dbReference type="SUPFAM" id="SSF88713">
    <property type="entry name" value="Glycoside hydrolase/deacetylase"/>
    <property type="match status" value="1"/>
</dbReference>
<keyword evidence="2" id="KW-1185">Reference proteome</keyword>
<dbReference type="InterPro" id="IPR011330">
    <property type="entry name" value="Glyco_hydro/deAcase_b/a-brl"/>
</dbReference>
<proteinExistence type="predicted"/>
<evidence type="ECO:0000313" key="1">
    <source>
        <dbReference type="EMBL" id="ANJ67231.1"/>
    </source>
</evidence>
<dbReference type="GO" id="GO:0005975">
    <property type="term" value="P:carbohydrate metabolic process"/>
    <property type="evidence" value="ECO:0007669"/>
    <property type="project" value="InterPro"/>
</dbReference>
<sequence length="263" mass="29308">MSQAITLEKTLPARAPAALVLHDVAPQTQARCEALLDALSPWIAPHGPMPVTLLVVPRYHGADALSSYPAFRAWIDRRLLLGDEVILHGYTHTDERPVTGLRDWIERRIYTIEGEFARLDVDEAQTLLSSGLNELSACGWQSRGFVAPAWLTSPGARDALQALGFDWFATRTGLFDLQAGREIAATSLVWSVRAAWRRQLSQIYNQRLLDHLLHPDRASVPIRLGLHPVDADWPMAVAFWQQALARVLEQRAGATKSGVIDWQ</sequence>
<evidence type="ECO:0000313" key="2">
    <source>
        <dbReference type="Proteomes" id="UP000078596"/>
    </source>
</evidence>
<dbReference type="KEGG" id="haz:A9404_07395"/>
<dbReference type="OrthoDB" id="9793440at2"/>